<name>A0A9D1ZLY4_9BACE</name>
<organism evidence="3 4">
    <name type="scientific">Candidatus Bacteroides pullicola</name>
    <dbReference type="NCBI Taxonomy" id="2838475"/>
    <lineage>
        <taxon>Bacteria</taxon>
        <taxon>Pseudomonadati</taxon>
        <taxon>Bacteroidota</taxon>
        <taxon>Bacteroidia</taxon>
        <taxon>Bacteroidales</taxon>
        <taxon>Bacteroidaceae</taxon>
        <taxon>Bacteroides</taxon>
    </lineage>
</organism>
<evidence type="ECO:0000313" key="4">
    <source>
        <dbReference type="Proteomes" id="UP000886851"/>
    </source>
</evidence>
<dbReference type="Pfam" id="PF02872">
    <property type="entry name" value="5_nucleotid_C"/>
    <property type="match status" value="1"/>
</dbReference>
<dbReference type="Proteomes" id="UP000886851">
    <property type="component" value="Unassembled WGS sequence"/>
</dbReference>
<sequence>MKHTHIFFAAALALALSACRPACYVVRVEGSRVAIDTAFDARPDAEALALLAPYKHRVDSMMNHVLGTSALDMDVHRPESLLSNLVADILREAASSTLGHPADMGLVNMGGLRTTLSRGDITTGDAYEILPFENSLCVLTLKGSALRELFENIAYRLGEGVSGIHLEVSEDRKLLSATIGGRPVDDEKLYTVATVDYLAEGNDGMHALPKAEKRVCPPGATLRSLFIDYVKRQTAAGKAVTARMEGRIVVVDK</sequence>
<reference evidence="3" key="1">
    <citation type="journal article" date="2021" name="PeerJ">
        <title>Extensive microbial diversity within the chicken gut microbiome revealed by metagenomics and culture.</title>
        <authorList>
            <person name="Gilroy R."/>
            <person name="Ravi A."/>
            <person name="Getino M."/>
            <person name="Pursley I."/>
            <person name="Horton D.L."/>
            <person name="Alikhan N.F."/>
            <person name="Baker D."/>
            <person name="Gharbi K."/>
            <person name="Hall N."/>
            <person name="Watson M."/>
            <person name="Adriaenssens E.M."/>
            <person name="Foster-Nyarko E."/>
            <person name="Jarju S."/>
            <person name="Secka A."/>
            <person name="Antonio M."/>
            <person name="Oren A."/>
            <person name="Chaudhuri R.R."/>
            <person name="La Ragione R."/>
            <person name="Hildebrand F."/>
            <person name="Pallen M.J."/>
        </authorList>
    </citation>
    <scope>NUCLEOTIDE SEQUENCE</scope>
    <source>
        <strain evidence="3">Gambia2-208</strain>
    </source>
</reference>
<dbReference type="SUPFAM" id="SSF55816">
    <property type="entry name" value="5'-nucleotidase (syn. UDP-sugar hydrolase), C-terminal domain"/>
    <property type="match status" value="1"/>
</dbReference>
<feature type="chain" id="PRO_5038383942" evidence="1">
    <location>
        <begin position="25"/>
        <end position="253"/>
    </location>
</feature>
<dbReference type="InterPro" id="IPR036907">
    <property type="entry name" value="5'-Nucleotdase_C_sf"/>
</dbReference>
<dbReference type="PANTHER" id="PTHR11575">
    <property type="entry name" value="5'-NUCLEOTIDASE-RELATED"/>
    <property type="match status" value="1"/>
</dbReference>
<dbReference type="PANTHER" id="PTHR11575:SF24">
    <property type="entry name" value="5'-NUCLEOTIDASE"/>
    <property type="match status" value="1"/>
</dbReference>
<dbReference type="PRINTS" id="PR01607">
    <property type="entry name" value="APYRASEFAMLY"/>
</dbReference>
<dbReference type="Gene3D" id="3.90.780.10">
    <property type="entry name" value="5'-Nucleotidase, C-terminal domain"/>
    <property type="match status" value="1"/>
</dbReference>
<comment type="caution">
    <text evidence="3">The sequence shown here is derived from an EMBL/GenBank/DDBJ whole genome shotgun (WGS) entry which is preliminary data.</text>
</comment>
<gene>
    <name evidence="3" type="ORF">H9824_07580</name>
</gene>
<dbReference type="GO" id="GO:0009166">
    <property type="term" value="P:nucleotide catabolic process"/>
    <property type="evidence" value="ECO:0007669"/>
    <property type="project" value="InterPro"/>
</dbReference>
<dbReference type="AlphaFoldDB" id="A0A9D1ZLY4"/>
<dbReference type="InterPro" id="IPR006179">
    <property type="entry name" value="5_nucleotidase/apyrase"/>
</dbReference>
<dbReference type="EMBL" id="DXCV01000051">
    <property type="protein sequence ID" value="HIY88547.1"/>
    <property type="molecule type" value="Genomic_DNA"/>
</dbReference>
<evidence type="ECO:0000256" key="1">
    <source>
        <dbReference type="SAM" id="SignalP"/>
    </source>
</evidence>
<dbReference type="InterPro" id="IPR008334">
    <property type="entry name" value="5'-Nucleotdase_C"/>
</dbReference>
<evidence type="ECO:0000259" key="2">
    <source>
        <dbReference type="Pfam" id="PF02872"/>
    </source>
</evidence>
<dbReference type="PROSITE" id="PS51257">
    <property type="entry name" value="PROKAR_LIPOPROTEIN"/>
    <property type="match status" value="1"/>
</dbReference>
<feature type="signal peptide" evidence="1">
    <location>
        <begin position="1"/>
        <end position="24"/>
    </location>
</feature>
<proteinExistence type="predicted"/>
<accession>A0A9D1ZLY4</accession>
<evidence type="ECO:0000313" key="3">
    <source>
        <dbReference type="EMBL" id="HIY88547.1"/>
    </source>
</evidence>
<protein>
    <submittedName>
        <fullName evidence="3">5'-nucleotidase C-terminal domain-containing protein</fullName>
    </submittedName>
</protein>
<feature type="domain" description="5'-Nucleotidase C-terminal" evidence="2">
    <location>
        <begin position="68"/>
        <end position="208"/>
    </location>
</feature>
<keyword evidence="1" id="KW-0732">Signal</keyword>
<reference evidence="3" key="2">
    <citation type="submission" date="2021-04" db="EMBL/GenBank/DDBJ databases">
        <authorList>
            <person name="Gilroy R."/>
        </authorList>
    </citation>
    <scope>NUCLEOTIDE SEQUENCE</scope>
    <source>
        <strain evidence="3">Gambia2-208</strain>
    </source>
</reference>
<dbReference type="GO" id="GO:0016787">
    <property type="term" value="F:hydrolase activity"/>
    <property type="evidence" value="ECO:0007669"/>
    <property type="project" value="InterPro"/>
</dbReference>